<dbReference type="InterPro" id="IPR050660">
    <property type="entry name" value="NEK_Ser/Thr_kinase"/>
</dbReference>
<accession>A0A1V8SXJ5</accession>
<evidence type="ECO:0000313" key="7">
    <source>
        <dbReference type="Proteomes" id="UP000192596"/>
    </source>
</evidence>
<sequence>MFQATIKGFESALSVLTPKSNGTQLRSIKSTSAPKVDAQGQPVADWIPADKYTLVKALQSGAEASTTLTASATTGRIFVVKKFTAYYDEWTEDGKVQAHGPLPNEAAVLLEKITPHESILNVLGADFVCIYKGMHCNLYTEFADAGDLSAQISHTHKQRGIAPEVFILHLFVSLADALAYVHAGIIWDAGDKRHRKISEHKGYLHGDVKPGNTFLQWTKDQPLPRIVLGDFGMSQPESTARGIFGTRVFFAPEMQAAYERSREPAEARKEMRKTLGVTTQKSDVYALAQTIVDAMTYDLHEIGADPYTEPVTHDDKKGWQGILLPKSFEVVALKGALQGCLVADPAKRCNLHEYSADGLQGTIGVLRAERDRKLEEAENIPRDFWKNPREVVEVDNEFLVVPEADEPFEAVDDADGDMLR</sequence>
<evidence type="ECO:0000256" key="1">
    <source>
        <dbReference type="ARBA" id="ARBA00022679"/>
    </source>
</evidence>
<protein>
    <recommendedName>
        <fullName evidence="5">Protein kinase domain-containing protein</fullName>
    </recommendedName>
</protein>
<evidence type="ECO:0000256" key="3">
    <source>
        <dbReference type="ARBA" id="ARBA00022777"/>
    </source>
</evidence>
<keyword evidence="2" id="KW-0547">Nucleotide-binding</keyword>
<evidence type="ECO:0000256" key="2">
    <source>
        <dbReference type="ARBA" id="ARBA00022741"/>
    </source>
</evidence>
<evidence type="ECO:0000259" key="5">
    <source>
        <dbReference type="PROSITE" id="PS50011"/>
    </source>
</evidence>
<gene>
    <name evidence="6" type="ORF">B0A48_10363</name>
</gene>
<dbReference type="InterPro" id="IPR011009">
    <property type="entry name" value="Kinase-like_dom_sf"/>
</dbReference>
<dbReference type="GO" id="GO:0004674">
    <property type="term" value="F:protein serine/threonine kinase activity"/>
    <property type="evidence" value="ECO:0007669"/>
    <property type="project" value="TreeGrafter"/>
</dbReference>
<proteinExistence type="predicted"/>
<dbReference type="PROSITE" id="PS00108">
    <property type="entry name" value="PROTEIN_KINASE_ST"/>
    <property type="match status" value="1"/>
</dbReference>
<comment type="caution">
    <text evidence="6">The sequence shown here is derived from an EMBL/GenBank/DDBJ whole genome shotgun (WGS) entry which is preliminary data.</text>
</comment>
<dbReference type="GO" id="GO:0005524">
    <property type="term" value="F:ATP binding"/>
    <property type="evidence" value="ECO:0007669"/>
    <property type="project" value="UniProtKB-KW"/>
</dbReference>
<feature type="domain" description="Protein kinase" evidence="5">
    <location>
        <begin position="52"/>
        <end position="363"/>
    </location>
</feature>
<dbReference type="PANTHER" id="PTHR43671:SF106">
    <property type="entry name" value="NIMA-LIKE KINASE"/>
    <property type="match status" value="1"/>
</dbReference>
<dbReference type="PROSITE" id="PS50011">
    <property type="entry name" value="PROTEIN_KINASE_DOM"/>
    <property type="match status" value="1"/>
</dbReference>
<dbReference type="Proteomes" id="UP000192596">
    <property type="component" value="Unassembled WGS sequence"/>
</dbReference>
<dbReference type="STRING" id="1507870.A0A1V8SXJ5"/>
<dbReference type="InterPro" id="IPR000719">
    <property type="entry name" value="Prot_kinase_dom"/>
</dbReference>
<keyword evidence="1" id="KW-0808">Transferase</keyword>
<dbReference type="InParanoid" id="A0A1V8SXJ5"/>
<evidence type="ECO:0000256" key="4">
    <source>
        <dbReference type="ARBA" id="ARBA00022840"/>
    </source>
</evidence>
<dbReference type="AlphaFoldDB" id="A0A1V8SXJ5"/>
<dbReference type="Gene3D" id="1.10.510.10">
    <property type="entry name" value="Transferase(Phosphotransferase) domain 1"/>
    <property type="match status" value="1"/>
</dbReference>
<organism evidence="6 7">
    <name type="scientific">Cryoendolithus antarcticus</name>
    <dbReference type="NCBI Taxonomy" id="1507870"/>
    <lineage>
        <taxon>Eukaryota</taxon>
        <taxon>Fungi</taxon>
        <taxon>Dikarya</taxon>
        <taxon>Ascomycota</taxon>
        <taxon>Pezizomycotina</taxon>
        <taxon>Dothideomycetes</taxon>
        <taxon>Dothideomycetidae</taxon>
        <taxon>Cladosporiales</taxon>
        <taxon>Cladosporiaceae</taxon>
        <taxon>Cryoendolithus</taxon>
    </lineage>
</organism>
<dbReference type="PANTHER" id="PTHR43671">
    <property type="entry name" value="SERINE/THREONINE-PROTEIN KINASE NEK"/>
    <property type="match status" value="1"/>
</dbReference>
<dbReference type="EMBL" id="NAJO01000024">
    <property type="protein sequence ID" value="OQO03698.1"/>
    <property type="molecule type" value="Genomic_DNA"/>
</dbReference>
<keyword evidence="7" id="KW-1185">Reference proteome</keyword>
<reference evidence="7" key="1">
    <citation type="submission" date="2017-03" db="EMBL/GenBank/DDBJ databases">
        <title>Genomes of endolithic fungi from Antarctica.</title>
        <authorList>
            <person name="Coleine C."/>
            <person name="Masonjones S."/>
            <person name="Stajich J.E."/>
        </authorList>
    </citation>
    <scope>NUCLEOTIDE SEQUENCE [LARGE SCALE GENOMIC DNA]</scope>
    <source>
        <strain evidence="7">CCFEE 5527</strain>
    </source>
</reference>
<dbReference type="OrthoDB" id="310217at2759"/>
<name>A0A1V8SXJ5_9PEZI</name>
<dbReference type="InterPro" id="IPR008271">
    <property type="entry name" value="Ser/Thr_kinase_AS"/>
</dbReference>
<keyword evidence="4" id="KW-0067">ATP-binding</keyword>
<keyword evidence="3" id="KW-0418">Kinase</keyword>
<dbReference type="Pfam" id="PF00069">
    <property type="entry name" value="Pkinase"/>
    <property type="match status" value="1"/>
</dbReference>
<evidence type="ECO:0000313" key="6">
    <source>
        <dbReference type="EMBL" id="OQO03698.1"/>
    </source>
</evidence>
<dbReference type="SUPFAM" id="SSF56112">
    <property type="entry name" value="Protein kinase-like (PK-like)"/>
    <property type="match status" value="1"/>
</dbReference>
<dbReference type="SMART" id="SM00220">
    <property type="entry name" value="S_TKc"/>
    <property type="match status" value="1"/>
</dbReference>